<dbReference type="GO" id="GO:0005789">
    <property type="term" value="C:endoplasmic reticulum membrane"/>
    <property type="evidence" value="ECO:0007669"/>
    <property type="project" value="TreeGrafter"/>
</dbReference>
<protein>
    <submittedName>
        <fullName evidence="5">Uncharacterized protein</fullName>
    </submittedName>
</protein>
<evidence type="ECO:0000313" key="5">
    <source>
        <dbReference type="WBParaSite" id="ACRNAN_scaffold1679.g28475.t2"/>
    </source>
</evidence>
<sequence>MKLNLIPFKPLLLIFFVLLFFLSNAARNEDDEKELLDNSGEDNVVLLNYDGETVSDNIQKSPATHDITEKDLEPAEYSHQVQPFQPQEDIFFEEFVQESPRPGNVDPRAEALYKNALEVLSRRRRTEYDEKDVRSAFIDLEEAANLNHPDAQKVLAFSLLFGEYRWSIDEARQIFERLAASGSPDAHLGLGFMHTTGIGFSEANPAKGLLHYTFSALGGNPFAQMSLGYRYAFGISVPESCEKSLQWYKKVAEKVASKVSFIGGPTIQRLRIPDEVDATSSSSSLLDTNVFTYYKYLAETGDMQAILGLALLYLTGGKGVPIDHEAAAKYFMIAAESGNIQANAYLGKMYLEGTIATPQDNTTAFQYFKKAADKGNALGQAGLGIMFLYGRGVQPDPSKALKLFTLAAEQGWVDGQFYLGLMHYKGLGVRRDFKLALKYFQLASQSGNLLAIYNLAQMHAKGFGVARNCRLAMELFKNVAERGKWAERLMDAYQKWQQGAVDEAAFRYLFLGEIGYEVAQTNFAYLVDRDDSSLFDTKEETEKRALLNWQRAANQDYPYARVKLGDYNYYGQGTQVDYTAAANHYKIAAERHQNAQAMFNLGYMHEKGLGVNKADLHLAKRFYDLAAETSTDAFVPVALALLKLRMIFFVEYFKASWTIQNSLLHMLDVMLGPDWDLYLMSLAFGIIIWLAYGYFRNRQNQHHRD</sequence>
<dbReference type="PANTHER" id="PTHR11102:SF147">
    <property type="entry name" value="SEL1L ADAPTOR SUBUNIT OF ERAD E3 UBIQUITIN LIGASE"/>
    <property type="match status" value="1"/>
</dbReference>
<feature type="chain" id="PRO_5037954590" evidence="3">
    <location>
        <begin position="26"/>
        <end position="705"/>
    </location>
</feature>
<feature type="transmembrane region" description="Helical" evidence="2">
    <location>
        <begin position="675"/>
        <end position="695"/>
    </location>
</feature>
<dbReference type="Pfam" id="PF08238">
    <property type="entry name" value="Sel1"/>
    <property type="match status" value="9"/>
</dbReference>
<keyword evidence="2" id="KW-1133">Transmembrane helix</keyword>
<comment type="similarity">
    <text evidence="1">Belongs to the sel-1 family.</text>
</comment>
<evidence type="ECO:0000313" key="4">
    <source>
        <dbReference type="Proteomes" id="UP000887540"/>
    </source>
</evidence>
<keyword evidence="3" id="KW-0732">Signal</keyword>
<dbReference type="Proteomes" id="UP000887540">
    <property type="component" value="Unplaced"/>
</dbReference>
<feature type="signal peptide" evidence="3">
    <location>
        <begin position="1"/>
        <end position="25"/>
    </location>
</feature>
<dbReference type="InterPro" id="IPR050767">
    <property type="entry name" value="Sel1_AlgK"/>
</dbReference>
<accession>A0A914CZR1</accession>
<keyword evidence="4" id="KW-1185">Reference proteome</keyword>
<dbReference type="GO" id="GO:0036503">
    <property type="term" value="P:ERAD pathway"/>
    <property type="evidence" value="ECO:0007669"/>
    <property type="project" value="TreeGrafter"/>
</dbReference>
<dbReference type="Gene3D" id="1.25.40.10">
    <property type="entry name" value="Tetratricopeptide repeat domain"/>
    <property type="match status" value="2"/>
</dbReference>
<name>A0A914CZR1_9BILA</name>
<dbReference type="SMART" id="SM00671">
    <property type="entry name" value="SEL1"/>
    <property type="match status" value="10"/>
</dbReference>
<organism evidence="4 5">
    <name type="scientific">Acrobeloides nanus</name>
    <dbReference type="NCBI Taxonomy" id="290746"/>
    <lineage>
        <taxon>Eukaryota</taxon>
        <taxon>Metazoa</taxon>
        <taxon>Ecdysozoa</taxon>
        <taxon>Nematoda</taxon>
        <taxon>Chromadorea</taxon>
        <taxon>Rhabditida</taxon>
        <taxon>Tylenchina</taxon>
        <taxon>Cephalobomorpha</taxon>
        <taxon>Cephaloboidea</taxon>
        <taxon>Cephalobidae</taxon>
        <taxon>Acrobeloides</taxon>
    </lineage>
</organism>
<dbReference type="InterPro" id="IPR006597">
    <property type="entry name" value="Sel1-like"/>
</dbReference>
<evidence type="ECO:0000256" key="3">
    <source>
        <dbReference type="SAM" id="SignalP"/>
    </source>
</evidence>
<proteinExistence type="inferred from homology"/>
<dbReference type="SUPFAM" id="SSF81901">
    <property type="entry name" value="HCP-like"/>
    <property type="match status" value="3"/>
</dbReference>
<dbReference type="WBParaSite" id="ACRNAN_scaffold1679.g28475.t2">
    <property type="protein sequence ID" value="ACRNAN_scaffold1679.g28475.t2"/>
    <property type="gene ID" value="ACRNAN_scaffold1679.g28475"/>
</dbReference>
<keyword evidence="2" id="KW-0472">Membrane</keyword>
<dbReference type="InterPro" id="IPR011990">
    <property type="entry name" value="TPR-like_helical_dom_sf"/>
</dbReference>
<reference evidence="5" key="1">
    <citation type="submission" date="2022-11" db="UniProtKB">
        <authorList>
            <consortium name="WormBaseParasite"/>
        </authorList>
    </citation>
    <scope>IDENTIFICATION</scope>
</reference>
<dbReference type="AlphaFoldDB" id="A0A914CZR1"/>
<evidence type="ECO:0000256" key="1">
    <source>
        <dbReference type="ARBA" id="ARBA00038101"/>
    </source>
</evidence>
<dbReference type="PANTHER" id="PTHR11102">
    <property type="entry name" value="SEL-1-LIKE PROTEIN"/>
    <property type="match status" value="1"/>
</dbReference>
<keyword evidence="2" id="KW-0812">Transmembrane</keyword>
<evidence type="ECO:0000256" key="2">
    <source>
        <dbReference type="SAM" id="Phobius"/>
    </source>
</evidence>